<reference evidence="4 5" key="1">
    <citation type="submission" date="2018-08" db="EMBL/GenBank/DDBJ databases">
        <title>Genomic Encyclopedia of Type Strains, Phase IV (KMG-IV): sequencing the most valuable type-strain genomes for metagenomic binning, comparative biology and taxonomic classification.</title>
        <authorList>
            <person name="Goeker M."/>
        </authorList>
    </citation>
    <scope>NUCLEOTIDE SEQUENCE [LARGE SCALE GENOMIC DNA]</scope>
    <source>
        <strain evidence="4 5">DSM 25527</strain>
    </source>
</reference>
<dbReference type="OrthoDB" id="1443407at2"/>
<protein>
    <recommendedName>
        <fullName evidence="2">Curli production assembly/transport component CsgF</fullName>
    </recommendedName>
</protein>
<evidence type="ECO:0000313" key="5">
    <source>
        <dbReference type="Proteomes" id="UP000266568"/>
    </source>
</evidence>
<organism evidence="4 5">
    <name type="scientific">Hephaestia caeni</name>
    <dbReference type="NCBI Taxonomy" id="645617"/>
    <lineage>
        <taxon>Bacteria</taxon>
        <taxon>Pseudomonadati</taxon>
        <taxon>Pseudomonadota</taxon>
        <taxon>Alphaproteobacteria</taxon>
        <taxon>Sphingomonadales</taxon>
        <taxon>Sphingomonadaceae</taxon>
        <taxon>Hephaestia</taxon>
    </lineage>
</organism>
<keyword evidence="3" id="KW-0732">Signal</keyword>
<keyword evidence="5" id="KW-1185">Reference proteome</keyword>
<sequence length="157" mass="16483">MRITIKTIGIPAFIAIALGFAIAEPGHGQDIVYQPINPSFGGNPFNSAHLLGVASAQNKYKDPNAITSQDPASQFLRTLQSRLLSSLATQITDVIFGENAQDSGVIQFGDQVISFVRGVDSVTLTITNNADGSVTEIIVPLLQDSSDEGALLAGLGQ</sequence>
<dbReference type="InterPro" id="IPR018893">
    <property type="entry name" value="T8SS_CsgF"/>
</dbReference>
<comment type="caution">
    <text evidence="4">The sequence shown here is derived from an EMBL/GenBank/DDBJ whole genome shotgun (WGS) entry which is preliminary data.</text>
</comment>
<dbReference type="Pfam" id="PF10614">
    <property type="entry name" value="CsgF"/>
    <property type="match status" value="1"/>
</dbReference>
<evidence type="ECO:0000313" key="4">
    <source>
        <dbReference type="EMBL" id="RIA43567.1"/>
    </source>
</evidence>
<proteinExistence type="predicted"/>
<dbReference type="EMBL" id="QXDC01000003">
    <property type="protein sequence ID" value="RIA43567.1"/>
    <property type="molecule type" value="Genomic_DNA"/>
</dbReference>
<gene>
    <name evidence="4" type="ORF">DFR49_1790</name>
</gene>
<dbReference type="RefSeq" id="WP_119036319.1">
    <property type="nucleotide sequence ID" value="NZ_QXDC01000003.1"/>
</dbReference>
<evidence type="ECO:0000256" key="1">
    <source>
        <dbReference type="ARBA" id="ARBA00003989"/>
    </source>
</evidence>
<evidence type="ECO:0000256" key="2">
    <source>
        <dbReference type="ARBA" id="ARBA00014031"/>
    </source>
</evidence>
<dbReference type="Proteomes" id="UP000266568">
    <property type="component" value="Unassembled WGS sequence"/>
</dbReference>
<name>A0A397P8S1_9SPHN</name>
<dbReference type="AlphaFoldDB" id="A0A397P8S1"/>
<evidence type="ECO:0000256" key="3">
    <source>
        <dbReference type="ARBA" id="ARBA00022729"/>
    </source>
</evidence>
<comment type="function">
    <text evidence="1">May be involved in the biogenesis of curli organelles.</text>
</comment>
<accession>A0A397P8S1</accession>